<evidence type="ECO:0000256" key="1">
    <source>
        <dbReference type="ARBA" id="ARBA00017378"/>
    </source>
</evidence>
<evidence type="ECO:0000313" key="9">
    <source>
        <dbReference type="EMBL" id="RAQ96209.1"/>
    </source>
</evidence>
<dbReference type="PANTHER" id="PTHR43833:SF5">
    <property type="entry name" value="TRK SYSTEM POTASSIUM UPTAKE PROTEIN TRKA"/>
    <property type="match status" value="1"/>
</dbReference>
<evidence type="ECO:0000256" key="3">
    <source>
        <dbReference type="ARBA" id="ARBA00022538"/>
    </source>
</evidence>
<dbReference type="InterPro" id="IPR050721">
    <property type="entry name" value="Trk_Ktr_HKT_K-transport"/>
</dbReference>
<keyword evidence="4" id="KW-0630">Potassium</keyword>
<dbReference type="Gene3D" id="3.40.50.720">
    <property type="entry name" value="NAD(P)-binding Rossmann-like Domain"/>
    <property type="match status" value="1"/>
</dbReference>
<dbReference type="InterPro" id="IPR006037">
    <property type="entry name" value="RCK_C"/>
</dbReference>
<accession>A0A328VGU3</accession>
<dbReference type="PRINTS" id="PR00335">
    <property type="entry name" value="KUPTAKETRKA"/>
</dbReference>
<reference evidence="9 10" key="1">
    <citation type="submission" date="2016-08" db="EMBL/GenBank/DDBJ databases">
        <title>Analysis of Carbohydrate Active Enzymes in Thermogemmatispora T81 Reveals Carbohydrate Degradation Ability.</title>
        <authorList>
            <person name="Tomazini A."/>
            <person name="Lal S."/>
            <person name="Stott M."/>
            <person name="Henrissat B."/>
            <person name="Polikarpov I."/>
            <person name="Sparling R."/>
            <person name="Levin D.B."/>
        </authorList>
    </citation>
    <scope>NUCLEOTIDE SEQUENCE [LARGE SCALE GENOMIC DNA]</scope>
    <source>
        <strain evidence="9 10">T81</strain>
    </source>
</reference>
<dbReference type="Gene3D" id="3.30.70.1450">
    <property type="entry name" value="Regulator of K+ conductance, C-terminal domain"/>
    <property type="match status" value="1"/>
</dbReference>
<dbReference type="AlphaFoldDB" id="A0A328VGU3"/>
<dbReference type="GO" id="GO:0005886">
    <property type="term" value="C:plasma membrane"/>
    <property type="evidence" value="ECO:0007669"/>
    <property type="project" value="InterPro"/>
</dbReference>
<dbReference type="RefSeq" id="WP_112429597.1">
    <property type="nucleotide sequence ID" value="NZ_MCIF01000002.1"/>
</dbReference>
<keyword evidence="2" id="KW-0813">Transport</keyword>
<evidence type="ECO:0000256" key="4">
    <source>
        <dbReference type="ARBA" id="ARBA00022958"/>
    </source>
</evidence>
<dbReference type="SUPFAM" id="SSF51735">
    <property type="entry name" value="NAD(P)-binding Rossmann-fold domains"/>
    <property type="match status" value="1"/>
</dbReference>
<dbReference type="OrthoDB" id="9775180at2"/>
<evidence type="ECO:0000259" key="8">
    <source>
        <dbReference type="PROSITE" id="PS51202"/>
    </source>
</evidence>
<dbReference type="InterPro" id="IPR003148">
    <property type="entry name" value="RCK_N"/>
</dbReference>
<keyword evidence="5" id="KW-0520">NAD</keyword>
<feature type="domain" description="RCK N-terminal" evidence="7">
    <location>
        <begin position="1"/>
        <end position="119"/>
    </location>
</feature>
<evidence type="ECO:0000256" key="6">
    <source>
        <dbReference type="ARBA" id="ARBA00023065"/>
    </source>
</evidence>
<dbReference type="PANTHER" id="PTHR43833">
    <property type="entry name" value="POTASSIUM CHANNEL PROTEIN 2-RELATED-RELATED"/>
    <property type="match status" value="1"/>
</dbReference>
<dbReference type="Pfam" id="PF02254">
    <property type="entry name" value="TrkA_N"/>
    <property type="match status" value="1"/>
</dbReference>
<gene>
    <name evidence="9" type="ORF">A4R35_11755</name>
</gene>
<dbReference type="InterPro" id="IPR036721">
    <property type="entry name" value="RCK_C_sf"/>
</dbReference>
<dbReference type="Pfam" id="PF02080">
    <property type="entry name" value="TrkA_C"/>
    <property type="match status" value="1"/>
</dbReference>
<keyword evidence="10" id="KW-1185">Reference proteome</keyword>
<proteinExistence type="predicted"/>
<dbReference type="EMBL" id="MCIF01000002">
    <property type="protein sequence ID" value="RAQ96209.1"/>
    <property type="molecule type" value="Genomic_DNA"/>
</dbReference>
<evidence type="ECO:0000259" key="7">
    <source>
        <dbReference type="PROSITE" id="PS51201"/>
    </source>
</evidence>
<comment type="caution">
    <text evidence="9">The sequence shown here is derived from an EMBL/GenBank/DDBJ whole genome shotgun (WGS) entry which is preliminary data.</text>
</comment>
<dbReference type="GO" id="GO:0015079">
    <property type="term" value="F:potassium ion transmembrane transporter activity"/>
    <property type="evidence" value="ECO:0007669"/>
    <property type="project" value="InterPro"/>
</dbReference>
<organism evidence="9 10">
    <name type="scientific">Thermogemmatispora tikiterensis</name>
    <dbReference type="NCBI Taxonomy" id="1825093"/>
    <lineage>
        <taxon>Bacteria</taxon>
        <taxon>Bacillati</taxon>
        <taxon>Chloroflexota</taxon>
        <taxon>Ktedonobacteria</taxon>
        <taxon>Thermogemmatisporales</taxon>
        <taxon>Thermogemmatisporaceae</taxon>
        <taxon>Thermogemmatispora</taxon>
    </lineage>
</organism>
<keyword evidence="3" id="KW-0633">Potassium transport</keyword>
<evidence type="ECO:0000256" key="5">
    <source>
        <dbReference type="ARBA" id="ARBA00023027"/>
    </source>
</evidence>
<feature type="domain" description="RCK C-terminal" evidence="8">
    <location>
        <begin position="137"/>
        <end position="218"/>
    </location>
</feature>
<dbReference type="SUPFAM" id="SSF116726">
    <property type="entry name" value="TrkA C-terminal domain-like"/>
    <property type="match status" value="1"/>
</dbReference>
<name>A0A328VGU3_9CHLR</name>
<keyword evidence="6" id="KW-0406">Ion transport</keyword>
<dbReference type="PROSITE" id="PS51201">
    <property type="entry name" value="RCK_N"/>
    <property type="match status" value="1"/>
</dbReference>
<dbReference type="InterPro" id="IPR036291">
    <property type="entry name" value="NAD(P)-bd_dom_sf"/>
</dbReference>
<protein>
    <recommendedName>
        <fullName evidence="1">Trk system potassium uptake protein TrkA</fullName>
    </recommendedName>
</protein>
<evidence type="ECO:0000256" key="2">
    <source>
        <dbReference type="ARBA" id="ARBA00022448"/>
    </source>
</evidence>
<dbReference type="Proteomes" id="UP000248706">
    <property type="component" value="Unassembled WGS sequence"/>
</dbReference>
<dbReference type="InterPro" id="IPR006036">
    <property type="entry name" value="K_uptake_TrkA"/>
</dbReference>
<evidence type="ECO:0000313" key="10">
    <source>
        <dbReference type="Proteomes" id="UP000248706"/>
    </source>
</evidence>
<dbReference type="PROSITE" id="PS51202">
    <property type="entry name" value="RCK_C"/>
    <property type="match status" value="1"/>
</dbReference>
<sequence>MYIIIGGGGDIGYYLTKTLLNQGHEVLLLEKDATRYQALSEELGEAVVRGDACEARVMEDAGAKRADVVIAVTGEDDDNLVICQMAKRRFNVNRTIARLNNPKHEKIFQKLGIDITVSPTKAILSLIEAEIPTTRFVPLMKLRRAGLDFVELRIPAESPTIGKTLREINLPRNSNLALIVRNNQPIIPNADTMIQEDDEIFALVSPEGEDAIRKAFGALG</sequence>